<gene>
    <name evidence="1" type="ORF">B0F90DRAFT_1805354</name>
</gene>
<organism evidence="1 2">
    <name type="scientific">Multifurca ochricompacta</name>
    <dbReference type="NCBI Taxonomy" id="376703"/>
    <lineage>
        <taxon>Eukaryota</taxon>
        <taxon>Fungi</taxon>
        <taxon>Dikarya</taxon>
        <taxon>Basidiomycota</taxon>
        <taxon>Agaricomycotina</taxon>
        <taxon>Agaricomycetes</taxon>
        <taxon>Russulales</taxon>
        <taxon>Russulaceae</taxon>
        <taxon>Multifurca</taxon>
    </lineage>
</organism>
<proteinExistence type="predicted"/>
<evidence type="ECO:0000313" key="2">
    <source>
        <dbReference type="Proteomes" id="UP001203297"/>
    </source>
</evidence>
<dbReference type="EMBL" id="WTXG01000549">
    <property type="protein sequence ID" value="KAI0288102.1"/>
    <property type="molecule type" value="Genomic_DNA"/>
</dbReference>
<keyword evidence="2" id="KW-1185">Reference proteome</keyword>
<dbReference type="AlphaFoldDB" id="A0AAD4LTV7"/>
<evidence type="ECO:0000313" key="1">
    <source>
        <dbReference type="EMBL" id="KAI0288102.1"/>
    </source>
</evidence>
<sequence length="67" mass="7133">MASLTTFPTSSWNALSTPRAVLTFSSSPATPWTPGTSISLASLSSRTCSHLSRNLGLHWALFFGMTS</sequence>
<protein>
    <submittedName>
        <fullName evidence="1">Uncharacterized protein</fullName>
    </submittedName>
</protein>
<dbReference type="Proteomes" id="UP001203297">
    <property type="component" value="Unassembled WGS sequence"/>
</dbReference>
<reference evidence="1" key="1">
    <citation type="journal article" date="2022" name="New Phytol.">
        <title>Evolutionary transition to the ectomycorrhizal habit in the genomes of a hyperdiverse lineage of mushroom-forming fungi.</title>
        <authorList>
            <person name="Looney B."/>
            <person name="Miyauchi S."/>
            <person name="Morin E."/>
            <person name="Drula E."/>
            <person name="Courty P.E."/>
            <person name="Kohler A."/>
            <person name="Kuo A."/>
            <person name="LaButti K."/>
            <person name="Pangilinan J."/>
            <person name="Lipzen A."/>
            <person name="Riley R."/>
            <person name="Andreopoulos W."/>
            <person name="He G."/>
            <person name="Johnson J."/>
            <person name="Nolan M."/>
            <person name="Tritt A."/>
            <person name="Barry K.W."/>
            <person name="Grigoriev I.V."/>
            <person name="Nagy L.G."/>
            <person name="Hibbett D."/>
            <person name="Henrissat B."/>
            <person name="Matheny P.B."/>
            <person name="Labbe J."/>
            <person name="Martin F.M."/>
        </authorList>
    </citation>
    <scope>NUCLEOTIDE SEQUENCE</scope>
    <source>
        <strain evidence="1">BPL690</strain>
    </source>
</reference>
<comment type="caution">
    <text evidence="1">The sequence shown here is derived from an EMBL/GenBank/DDBJ whole genome shotgun (WGS) entry which is preliminary data.</text>
</comment>
<name>A0AAD4LTV7_9AGAM</name>
<accession>A0AAD4LTV7</accession>